<sequence>MPTTFQLTIDCADPGPLVAFWSRALGYEPEAPPAGFPSWRAYWLSIGVPEEELGEGDCADSLVDPDGRGPRVWFQQVPEGKTVKNRLHLDLRVSGGREVPLETRRARVEAEVARLEAAGAECADVLAEPGQDHFAAMLRDPEGNEFCVC</sequence>
<evidence type="ECO:0000313" key="2">
    <source>
        <dbReference type="EMBL" id="MCT2593239.1"/>
    </source>
</evidence>
<dbReference type="RefSeq" id="WP_260220602.1">
    <property type="nucleotide sequence ID" value="NZ_JAJAGO010000013.1"/>
</dbReference>
<keyword evidence="3" id="KW-1185">Reference proteome</keyword>
<dbReference type="InterPro" id="IPR029068">
    <property type="entry name" value="Glyas_Bleomycin-R_OHBP_Dase"/>
</dbReference>
<evidence type="ECO:0000259" key="1">
    <source>
        <dbReference type="Pfam" id="PF18029"/>
    </source>
</evidence>
<dbReference type="Pfam" id="PF18029">
    <property type="entry name" value="Glyoxalase_6"/>
    <property type="match status" value="1"/>
</dbReference>
<dbReference type="EMBL" id="JAJAGO010000013">
    <property type="protein sequence ID" value="MCT2593239.1"/>
    <property type="molecule type" value="Genomic_DNA"/>
</dbReference>
<dbReference type="SUPFAM" id="SSF54593">
    <property type="entry name" value="Glyoxalase/Bleomycin resistance protein/Dihydroxybiphenyl dioxygenase"/>
    <property type="match status" value="1"/>
</dbReference>
<dbReference type="PANTHER" id="PTHR35908:SF1">
    <property type="entry name" value="CONSERVED PROTEIN"/>
    <property type="match status" value="1"/>
</dbReference>
<reference evidence="2 3" key="1">
    <citation type="submission" date="2021-10" db="EMBL/GenBank/DDBJ databases">
        <title>Streptomyces gossypii sp. nov., isolated from soil collected from cotton field.</title>
        <authorList>
            <person name="Ge X."/>
            <person name="Chen X."/>
            <person name="Liu W."/>
        </authorList>
    </citation>
    <scope>NUCLEOTIDE SEQUENCE [LARGE SCALE GENOMIC DNA]</scope>
    <source>
        <strain evidence="2 3">N2-109</strain>
    </source>
</reference>
<dbReference type="InterPro" id="IPR041581">
    <property type="entry name" value="Glyoxalase_6"/>
</dbReference>
<gene>
    <name evidence="2" type="ORF">LHJ74_25605</name>
</gene>
<accession>A0ABT2K0U2</accession>
<dbReference type="PANTHER" id="PTHR35908">
    <property type="entry name" value="HYPOTHETICAL FUSION PROTEIN"/>
    <property type="match status" value="1"/>
</dbReference>
<name>A0ABT2K0U2_9ACTN</name>
<organism evidence="2 3">
    <name type="scientific">Streptomyces gossypii</name>
    <dbReference type="NCBI Taxonomy" id="2883101"/>
    <lineage>
        <taxon>Bacteria</taxon>
        <taxon>Bacillati</taxon>
        <taxon>Actinomycetota</taxon>
        <taxon>Actinomycetes</taxon>
        <taxon>Kitasatosporales</taxon>
        <taxon>Streptomycetaceae</taxon>
        <taxon>Streptomyces</taxon>
    </lineage>
</organism>
<feature type="domain" description="Glyoxalase-like" evidence="1">
    <location>
        <begin position="6"/>
        <end position="149"/>
    </location>
</feature>
<proteinExistence type="predicted"/>
<protein>
    <submittedName>
        <fullName evidence="2">VOC family protein</fullName>
    </submittedName>
</protein>
<dbReference type="Proteomes" id="UP001156389">
    <property type="component" value="Unassembled WGS sequence"/>
</dbReference>
<comment type="caution">
    <text evidence="2">The sequence shown here is derived from an EMBL/GenBank/DDBJ whole genome shotgun (WGS) entry which is preliminary data.</text>
</comment>
<evidence type="ECO:0000313" key="3">
    <source>
        <dbReference type="Proteomes" id="UP001156389"/>
    </source>
</evidence>
<dbReference type="Gene3D" id="3.10.180.10">
    <property type="entry name" value="2,3-Dihydroxybiphenyl 1,2-Dioxygenase, domain 1"/>
    <property type="match status" value="1"/>
</dbReference>